<protein>
    <recommendedName>
        <fullName evidence="4">DUF4192 domain-containing protein</fullName>
    </recommendedName>
</protein>
<feature type="region of interest" description="Disordered" evidence="1">
    <location>
        <begin position="335"/>
        <end position="375"/>
    </location>
</feature>
<name>A0A7W8TXH0_9MICC</name>
<comment type="caution">
    <text evidence="2">The sequence shown here is derived from an EMBL/GenBank/DDBJ whole genome shotgun (WGS) entry which is preliminary data.</text>
</comment>
<organism evidence="2 3">
    <name type="scientific">Neomicrococcus aestuarii</name>
    <dbReference type="NCBI Taxonomy" id="556325"/>
    <lineage>
        <taxon>Bacteria</taxon>
        <taxon>Bacillati</taxon>
        <taxon>Actinomycetota</taxon>
        <taxon>Actinomycetes</taxon>
        <taxon>Micrococcales</taxon>
        <taxon>Micrococcaceae</taxon>
        <taxon>Neomicrococcus</taxon>
    </lineage>
</organism>
<dbReference type="EMBL" id="JACHDR010000002">
    <property type="protein sequence ID" value="MBB5513985.1"/>
    <property type="molecule type" value="Genomic_DNA"/>
</dbReference>
<evidence type="ECO:0000313" key="3">
    <source>
        <dbReference type="Proteomes" id="UP000580797"/>
    </source>
</evidence>
<dbReference type="AlphaFoldDB" id="A0A7W8TXH0"/>
<dbReference type="Pfam" id="PF13830">
    <property type="entry name" value="DUF4192"/>
    <property type="match status" value="1"/>
</dbReference>
<sequence length="375" mass="40674">MSNPLGEPAELAALVPQLIEFRPDDRHVVIFGFGDREDDQFVTFDIAPTNTEESQHFSEQAAKTLQIIGRYDCHPNMITIASYGEHGKARAHAVEEGLRTQLDATQNPLIIQLHIDLAAQTVETYLPNLDEWTLPEPLKSDRVDAIGALLGSSPAASLDDAKNSYEHTGTSTWQPLPPPEIDAINNQKHVDRGTGTLDILDRLATPGEQPRDTDYPRLAALMDSSTLVRDLIITHDTASRPQAEVLRQAFLACPPEYIGLLGAVGGIKHYTAGDVIGGKQLALQVPPNHPDASIAGMVSTAVEAGFPPHKLQDLLNNVNAGLGTTLREADLFAERNKSKQANFPETGRTTNQIGPQQPGTTNQQSSKEKDAGNEK</sequence>
<reference evidence="2 3" key="1">
    <citation type="submission" date="2020-08" db="EMBL/GenBank/DDBJ databases">
        <title>Sequencing the genomes of 1000 actinobacteria strains.</title>
        <authorList>
            <person name="Klenk H.-P."/>
        </authorList>
    </citation>
    <scope>NUCLEOTIDE SEQUENCE [LARGE SCALE GENOMIC DNA]</scope>
    <source>
        <strain evidence="2 3">DSM 105783</strain>
    </source>
</reference>
<feature type="region of interest" description="Disordered" evidence="1">
    <location>
        <begin position="157"/>
        <end position="178"/>
    </location>
</feature>
<dbReference type="InterPro" id="IPR025447">
    <property type="entry name" value="DUF4192"/>
</dbReference>
<gene>
    <name evidence="2" type="ORF">HD598_002732</name>
</gene>
<dbReference type="Proteomes" id="UP000580797">
    <property type="component" value="Unassembled WGS sequence"/>
</dbReference>
<dbReference type="RefSeq" id="WP_183666973.1">
    <property type="nucleotide sequence ID" value="NZ_BAAARH010000011.1"/>
</dbReference>
<evidence type="ECO:0008006" key="4">
    <source>
        <dbReference type="Google" id="ProtNLM"/>
    </source>
</evidence>
<evidence type="ECO:0000256" key="1">
    <source>
        <dbReference type="SAM" id="MobiDB-lite"/>
    </source>
</evidence>
<proteinExistence type="predicted"/>
<accession>A0A7W8TXH0</accession>
<feature type="compositionally biased region" description="Polar residues" evidence="1">
    <location>
        <begin position="339"/>
        <end position="365"/>
    </location>
</feature>
<evidence type="ECO:0000313" key="2">
    <source>
        <dbReference type="EMBL" id="MBB5513985.1"/>
    </source>
</evidence>
<feature type="compositionally biased region" description="Basic and acidic residues" evidence="1">
    <location>
        <begin position="366"/>
        <end position="375"/>
    </location>
</feature>